<dbReference type="EMBL" id="SDMP01000013">
    <property type="protein sequence ID" value="RYR23552.1"/>
    <property type="molecule type" value="Genomic_DNA"/>
</dbReference>
<protein>
    <submittedName>
        <fullName evidence="1">Uncharacterized protein</fullName>
    </submittedName>
</protein>
<gene>
    <name evidence="1" type="ORF">Ahy_B03g068754</name>
</gene>
<comment type="caution">
    <text evidence="1">The sequence shown here is derived from an EMBL/GenBank/DDBJ whole genome shotgun (WGS) entry which is preliminary data.</text>
</comment>
<reference evidence="1 2" key="1">
    <citation type="submission" date="2019-01" db="EMBL/GenBank/DDBJ databases">
        <title>Sequencing of cultivated peanut Arachis hypogaea provides insights into genome evolution and oil improvement.</title>
        <authorList>
            <person name="Chen X."/>
        </authorList>
    </citation>
    <scope>NUCLEOTIDE SEQUENCE [LARGE SCALE GENOMIC DNA]</scope>
    <source>
        <strain evidence="2">cv. Fuhuasheng</strain>
        <tissue evidence="1">Leaves</tissue>
    </source>
</reference>
<name>A0A445AB88_ARAHY</name>
<evidence type="ECO:0000313" key="2">
    <source>
        <dbReference type="Proteomes" id="UP000289738"/>
    </source>
</evidence>
<organism evidence="1 2">
    <name type="scientific">Arachis hypogaea</name>
    <name type="common">Peanut</name>
    <dbReference type="NCBI Taxonomy" id="3818"/>
    <lineage>
        <taxon>Eukaryota</taxon>
        <taxon>Viridiplantae</taxon>
        <taxon>Streptophyta</taxon>
        <taxon>Embryophyta</taxon>
        <taxon>Tracheophyta</taxon>
        <taxon>Spermatophyta</taxon>
        <taxon>Magnoliopsida</taxon>
        <taxon>eudicotyledons</taxon>
        <taxon>Gunneridae</taxon>
        <taxon>Pentapetalae</taxon>
        <taxon>rosids</taxon>
        <taxon>fabids</taxon>
        <taxon>Fabales</taxon>
        <taxon>Fabaceae</taxon>
        <taxon>Papilionoideae</taxon>
        <taxon>50 kb inversion clade</taxon>
        <taxon>dalbergioids sensu lato</taxon>
        <taxon>Dalbergieae</taxon>
        <taxon>Pterocarpus clade</taxon>
        <taxon>Arachis</taxon>
    </lineage>
</organism>
<keyword evidence="2" id="KW-1185">Reference proteome</keyword>
<dbReference type="Proteomes" id="UP000289738">
    <property type="component" value="Chromosome B03"/>
</dbReference>
<sequence length="193" mass="20956">MFGQILRDESREKIAEPPSFTASLANLFHLSAFSLSSFAFSPLPITISKHLFISPASTTPSSFSSLRSTLTPVFHTSSTSFAFVFWSNHCGNATIGTPDAKLSIVEFQPQCVTKHPNEPCDKTSTCEHHSTIFPLASNSSLQLNSSSSSSSLSFSFFTFSLITHKNGCPKSNNARAISSICFFANTQKLPNDT</sequence>
<proteinExistence type="predicted"/>
<accession>A0A445AB88</accession>
<evidence type="ECO:0000313" key="1">
    <source>
        <dbReference type="EMBL" id="RYR23552.1"/>
    </source>
</evidence>
<dbReference type="AlphaFoldDB" id="A0A445AB88"/>